<organism evidence="2 3">
    <name type="scientific">Paraglaciecola chathamensis</name>
    <dbReference type="NCBI Taxonomy" id="368405"/>
    <lineage>
        <taxon>Bacteria</taxon>
        <taxon>Pseudomonadati</taxon>
        <taxon>Pseudomonadota</taxon>
        <taxon>Gammaproteobacteria</taxon>
        <taxon>Alteromonadales</taxon>
        <taxon>Alteromonadaceae</taxon>
        <taxon>Paraglaciecola</taxon>
    </lineage>
</organism>
<dbReference type="Pfam" id="PF03949">
    <property type="entry name" value="Malic_M"/>
    <property type="match status" value="1"/>
</dbReference>
<reference evidence="2 3" key="1">
    <citation type="submission" date="2020-12" db="EMBL/GenBank/DDBJ databases">
        <title>Draft genome sequences of nine environmental bacterial isolates colonizing plastic.</title>
        <authorList>
            <person name="Borre I."/>
            <person name="Sonnenschein E.C."/>
        </authorList>
    </citation>
    <scope>NUCLEOTIDE SEQUENCE [LARGE SCALE GENOMIC DNA]</scope>
    <source>
        <strain evidence="2 3">IB30</strain>
    </source>
</reference>
<dbReference type="Gene3D" id="3.40.50.720">
    <property type="entry name" value="NAD(P)-binding Rossmann-like Domain"/>
    <property type="match status" value="1"/>
</dbReference>
<evidence type="ECO:0000313" key="2">
    <source>
        <dbReference type="EMBL" id="MBJ2138895.1"/>
    </source>
</evidence>
<feature type="domain" description="Malic enzyme NAD-binding" evidence="1">
    <location>
        <begin position="58"/>
        <end position="109"/>
    </location>
</feature>
<comment type="caution">
    <text evidence="2">The sequence shown here is derived from an EMBL/GenBank/DDBJ whole genome shotgun (WGS) entry which is preliminary data.</text>
</comment>
<dbReference type="InterPro" id="IPR012302">
    <property type="entry name" value="Malic_NAD-bd"/>
</dbReference>
<name>A0ABS0WK88_9ALTE</name>
<dbReference type="InterPro" id="IPR036291">
    <property type="entry name" value="NAD(P)-bd_dom_sf"/>
</dbReference>
<gene>
    <name evidence="2" type="ORF">JEU11_20830</name>
</gene>
<evidence type="ECO:0000313" key="3">
    <source>
        <dbReference type="Proteomes" id="UP000649232"/>
    </source>
</evidence>
<sequence>MILFILGVTVIVLFSSLTYLDDNSFHIFFKTPIRKTYQTQIQLPLCLAYSVNVSYAPSLISDGMLMAASNALADSSPLASTGRGELLPPLSNIADLIKKIAFAVGKVAITEGLALEISDEQLEQSIDASFWKAEYRPHKRVSI</sequence>
<dbReference type="EMBL" id="JAEILT010000055">
    <property type="protein sequence ID" value="MBJ2138895.1"/>
    <property type="molecule type" value="Genomic_DNA"/>
</dbReference>
<proteinExistence type="predicted"/>
<dbReference type="SUPFAM" id="SSF51735">
    <property type="entry name" value="NAD(P)-binding Rossmann-fold domains"/>
    <property type="match status" value="1"/>
</dbReference>
<dbReference type="Proteomes" id="UP000649232">
    <property type="component" value="Unassembled WGS sequence"/>
</dbReference>
<accession>A0ABS0WK88</accession>
<protein>
    <recommendedName>
        <fullName evidence="1">Malic enzyme NAD-binding domain-containing protein</fullName>
    </recommendedName>
</protein>
<evidence type="ECO:0000259" key="1">
    <source>
        <dbReference type="Pfam" id="PF03949"/>
    </source>
</evidence>